<sequence length="92" mass="10438">MDNKIISINDNKLVEDRLKLNFKDSINYFKATVKGAISAIINDDTDNIIELKNNEELEIKGLLISKVEFVKDTENCVLAKVKYSAFEKSSIL</sequence>
<dbReference type="RefSeq" id="WP_218324074.1">
    <property type="nucleotide sequence ID" value="NZ_JAEEGC010000258.1"/>
</dbReference>
<name>A0A949U0D2_9CLOT</name>
<evidence type="ECO:0000313" key="1">
    <source>
        <dbReference type="EMBL" id="MBV7277001.1"/>
    </source>
</evidence>
<gene>
    <name evidence="1" type="ORF">I6U48_29475</name>
</gene>
<accession>A0A949U0D2</accession>
<dbReference type="EMBL" id="JAEEGC010000258">
    <property type="protein sequence ID" value="MBV7277001.1"/>
    <property type="molecule type" value="Genomic_DNA"/>
</dbReference>
<reference evidence="1" key="1">
    <citation type="submission" date="2020-12" db="EMBL/GenBank/DDBJ databases">
        <title>Clostridium thailandense sp. nov., a novel acetogenic bacterium isolated from peat land soil in Thailand.</title>
        <authorList>
            <person name="Chaikitkaew S."/>
            <person name="Birkeland N.K."/>
        </authorList>
    </citation>
    <scope>NUCLEOTIDE SEQUENCE</scope>
    <source>
        <strain evidence="1">PL3</strain>
    </source>
</reference>
<evidence type="ECO:0000313" key="2">
    <source>
        <dbReference type="Proteomes" id="UP000694308"/>
    </source>
</evidence>
<organism evidence="1 2">
    <name type="scientific">Clostridium thailandense</name>
    <dbReference type="NCBI Taxonomy" id="2794346"/>
    <lineage>
        <taxon>Bacteria</taxon>
        <taxon>Bacillati</taxon>
        <taxon>Bacillota</taxon>
        <taxon>Clostridia</taxon>
        <taxon>Eubacteriales</taxon>
        <taxon>Clostridiaceae</taxon>
        <taxon>Clostridium</taxon>
    </lineage>
</organism>
<keyword evidence="2" id="KW-1185">Reference proteome</keyword>
<protein>
    <submittedName>
        <fullName evidence="1">Uncharacterized protein</fullName>
    </submittedName>
</protein>
<dbReference type="Proteomes" id="UP000694308">
    <property type="component" value="Unassembled WGS sequence"/>
</dbReference>
<comment type="caution">
    <text evidence="1">The sequence shown here is derived from an EMBL/GenBank/DDBJ whole genome shotgun (WGS) entry which is preliminary data.</text>
</comment>
<proteinExistence type="predicted"/>
<dbReference type="AlphaFoldDB" id="A0A949U0D2"/>